<feature type="domain" description="Antenna complex alpha/beta subunit" evidence="15">
    <location>
        <begin position="9"/>
        <end position="47"/>
    </location>
</feature>
<evidence type="ECO:0000256" key="12">
    <source>
        <dbReference type="ARBA" id="ARBA00023136"/>
    </source>
</evidence>
<accession>G1BIX7</accession>
<comment type="function">
    <text evidence="1">Antenna complexes are light-harvesting systems, which transfer the excitation energy to the reaction centers.</text>
</comment>
<keyword evidence="3" id="KW-1003">Cell membrane</keyword>
<gene>
    <name evidence="16" type="primary">pufA</name>
    <name evidence="17" type="synonym">pufA_1</name>
    <name evidence="17" type="ORF">Thiowin_04449</name>
</gene>
<evidence type="ECO:0000256" key="9">
    <source>
        <dbReference type="ARBA" id="ARBA00022956"/>
    </source>
</evidence>
<reference evidence="17 18" key="2">
    <citation type="journal article" date="2023" name="Microorganisms">
        <title>Thiorhodovibrio frisius and Trv. litoralis spp. nov., Two Novel Members from a Clade of Fastidious Purple Sulfur Bacteria That Exhibit Unique Red-Shifted Light-Harvesting Capabilities.</title>
        <authorList>
            <person name="Methner A."/>
            <person name="Kuzyk S.B."/>
            <person name="Petersen J."/>
            <person name="Bauer S."/>
            <person name="Brinkmann H."/>
            <person name="Sichau K."/>
            <person name="Wanner G."/>
            <person name="Wolf J."/>
            <person name="Neumann-Schaal M."/>
            <person name="Henke P."/>
            <person name="Tank M."/>
            <person name="Sproer C."/>
            <person name="Bunk B."/>
            <person name="Overmann J."/>
        </authorList>
    </citation>
    <scope>NUCLEOTIDE SEQUENCE [LARGE SCALE GENOMIC DNA]</scope>
    <source>
        <strain evidence="17 18">DSM 6702</strain>
    </source>
</reference>
<dbReference type="EMBL" id="JF523524">
    <property type="protein sequence ID" value="AEM00408.1"/>
    <property type="molecule type" value="Genomic_DNA"/>
</dbReference>
<evidence type="ECO:0000256" key="10">
    <source>
        <dbReference type="ARBA" id="ARBA00022989"/>
    </source>
</evidence>
<evidence type="ECO:0000259" key="15">
    <source>
        <dbReference type="Pfam" id="PF00556"/>
    </source>
</evidence>
<evidence type="ECO:0000256" key="11">
    <source>
        <dbReference type="ARBA" id="ARBA00022991"/>
    </source>
</evidence>
<dbReference type="GO" id="GO:0042314">
    <property type="term" value="F:bacteriochlorophyll binding"/>
    <property type="evidence" value="ECO:0007669"/>
    <property type="project" value="UniProtKB-KW"/>
</dbReference>
<evidence type="ECO:0000256" key="14">
    <source>
        <dbReference type="SAM" id="Phobius"/>
    </source>
</evidence>
<keyword evidence="9" id="KW-0076">Bacteriochlorophyll</keyword>
<evidence type="ECO:0000256" key="5">
    <source>
        <dbReference type="ARBA" id="ARBA00022549"/>
    </source>
</evidence>
<evidence type="ECO:0000256" key="4">
    <source>
        <dbReference type="ARBA" id="ARBA00022494"/>
    </source>
</evidence>
<dbReference type="Pfam" id="PF00556">
    <property type="entry name" value="LHC"/>
    <property type="match status" value="1"/>
</dbReference>
<reference evidence="16" key="1">
    <citation type="journal article" date="2012" name="Arch. Microbiol.">
        <title>Puf operon sequences and inferred structures of light-harvesting complexes of three closely related Chromatiaceae exhibiting different absorption characteristics.</title>
        <authorList>
            <person name="Rucker O."/>
            <person name="Kohler A."/>
            <person name="Behammer B."/>
            <person name="Sichau K."/>
            <person name="Overmann J."/>
        </authorList>
    </citation>
    <scope>NUCLEOTIDE SEQUENCE</scope>
    <source>
        <strain evidence="16">DSM6702</strain>
    </source>
</reference>
<keyword evidence="4" id="KW-0148">Chlorophyll</keyword>
<evidence type="ECO:0000256" key="2">
    <source>
        <dbReference type="ARBA" id="ARBA00004401"/>
    </source>
</evidence>
<dbReference type="GO" id="GO:0005886">
    <property type="term" value="C:plasma membrane"/>
    <property type="evidence" value="ECO:0007669"/>
    <property type="project" value="UniProtKB-SubCell"/>
</dbReference>
<dbReference type="RefSeq" id="WP_328985078.1">
    <property type="nucleotide sequence ID" value="NZ_CP121472.1"/>
</dbReference>
<dbReference type="GO" id="GO:0019684">
    <property type="term" value="P:photosynthesis, light reaction"/>
    <property type="evidence" value="ECO:0007669"/>
    <property type="project" value="InterPro"/>
</dbReference>
<evidence type="ECO:0000256" key="6">
    <source>
        <dbReference type="ARBA" id="ARBA00022692"/>
    </source>
</evidence>
<proteinExistence type="predicted"/>
<dbReference type="InterPro" id="IPR018332">
    <property type="entry name" value="Antenna_alpha"/>
</dbReference>
<keyword evidence="7" id="KW-0479">Metal-binding</keyword>
<evidence type="ECO:0000313" key="16">
    <source>
        <dbReference type="EMBL" id="AEM00408.1"/>
    </source>
</evidence>
<sequence length="67" mass="7414">MNDSMQNLHKIWQIINPAQTLVALGVFQIVLGLGIHMILLSTDLNWLDDGIPVTYQDQAAASVPQNQ</sequence>
<comment type="subcellular location">
    <subcellularLocation>
        <location evidence="2">Cell membrane</location>
        <topology evidence="2">Single-pass type II membrane protein</topology>
    </subcellularLocation>
</comment>
<dbReference type="GO" id="GO:0046872">
    <property type="term" value="F:metal ion binding"/>
    <property type="evidence" value="ECO:0007669"/>
    <property type="project" value="UniProtKB-KW"/>
</dbReference>
<evidence type="ECO:0000256" key="13">
    <source>
        <dbReference type="ARBA" id="ARBA00023243"/>
    </source>
</evidence>
<dbReference type="GO" id="GO:0019866">
    <property type="term" value="C:organelle inner membrane"/>
    <property type="evidence" value="ECO:0007669"/>
    <property type="project" value="InterPro"/>
</dbReference>
<dbReference type="GO" id="GO:0030077">
    <property type="term" value="C:plasma membrane light-harvesting complex"/>
    <property type="evidence" value="ECO:0007669"/>
    <property type="project" value="InterPro"/>
</dbReference>
<keyword evidence="10 14" id="KW-1133">Transmembrane helix</keyword>
<dbReference type="Proteomes" id="UP001432180">
    <property type="component" value="Chromosome"/>
</dbReference>
<feature type="transmembrane region" description="Helical" evidence="14">
    <location>
        <begin position="21"/>
        <end position="40"/>
    </location>
</feature>
<keyword evidence="11" id="KW-0157">Chromophore</keyword>
<evidence type="ECO:0000256" key="8">
    <source>
        <dbReference type="ARBA" id="ARBA00022842"/>
    </source>
</evidence>
<keyword evidence="12 14" id="KW-0472">Membrane</keyword>
<dbReference type="Gene3D" id="4.10.220.20">
    <property type="entry name" value="Light-harvesting complex"/>
    <property type="match status" value="1"/>
</dbReference>
<dbReference type="InterPro" id="IPR002361">
    <property type="entry name" value="Antenna_alpha_CS"/>
</dbReference>
<evidence type="ECO:0000313" key="17">
    <source>
        <dbReference type="EMBL" id="WPL19332.1"/>
    </source>
</evidence>
<organism evidence="16">
    <name type="scientific">Thiorhodovibrio winogradskyi</name>
    <dbReference type="NCBI Taxonomy" id="77007"/>
    <lineage>
        <taxon>Bacteria</taxon>
        <taxon>Pseudomonadati</taxon>
        <taxon>Pseudomonadota</taxon>
        <taxon>Gammaproteobacteria</taxon>
        <taxon>Chromatiales</taxon>
        <taxon>Chromatiaceae</taxon>
        <taxon>Thiorhodovibrio</taxon>
    </lineage>
</organism>
<keyword evidence="13" id="KW-0437">Light-harvesting polypeptide</keyword>
<dbReference type="NCBIfam" id="NF040861">
    <property type="entry name" value="pufA_517_ASD"/>
    <property type="match status" value="1"/>
</dbReference>
<dbReference type="InterPro" id="IPR035889">
    <property type="entry name" value="Light-harvesting_complex"/>
</dbReference>
<keyword evidence="6 14" id="KW-0812">Transmembrane</keyword>
<name>G1BIX7_9GAMM</name>
<evidence type="ECO:0000256" key="3">
    <source>
        <dbReference type="ARBA" id="ARBA00022475"/>
    </source>
</evidence>
<evidence type="ECO:0000256" key="7">
    <source>
        <dbReference type="ARBA" id="ARBA00022723"/>
    </source>
</evidence>
<evidence type="ECO:0000313" key="18">
    <source>
        <dbReference type="Proteomes" id="UP001432180"/>
    </source>
</evidence>
<dbReference type="AlphaFoldDB" id="G1BIX7"/>
<dbReference type="SUPFAM" id="SSF56918">
    <property type="entry name" value="Light-harvesting complex subunits"/>
    <property type="match status" value="1"/>
</dbReference>
<keyword evidence="8" id="KW-0460">Magnesium</keyword>
<keyword evidence="18" id="KW-1185">Reference proteome</keyword>
<protein>
    <submittedName>
        <fullName evidence="16">Alpha subunit of light-harvesting 1 complex</fullName>
    </submittedName>
    <submittedName>
        <fullName evidence="17">Light-harvesting protein, PufA</fullName>
    </submittedName>
</protein>
<dbReference type="EMBL" id="CP121472">
    <property type="protein sequence ID" value="WPL19332.1"/>
    <property type="molecule type" value="Genomic_DNA"/>
</dbReference>
<dbReference type="PROSITE" id="PS00968">
    <property type="entry name" value="ANTENNA_COMP_ALPHA"/>
    <property type="match status" value="1"/>
</dbReference>
<keyword evidence="5" id="KW-0042">Antenna complex</keyword>
<evidence type="ECO:0000256" key="1">
    <source>
        <dbReference type="ARBA" id="ARBA00002455"/>
    </source>
</evidence>
<dbReference type="InterPro" id="IPR000066">
    <property type="entry name" value="Antenna_a/b"/>
</dbReference>